<gene>
    <name evidence="2" type="ORF">HMPREF9439_00870</name>
</gene>
<protein>
    <recommendedName>
        <fullName evidence="4">Leucyl aminopeptidase</fullName>
    </recommendedName>
</protein>
<evidence type="ECO:0008006" key="4">
    <source>
        <dbReference type="Google" id="ProtNLM"/>
    </source>
</evidence>
<proteinExistence type="predicted"/>
<accession>F3QIX0</accession>
<sequence>MRLLDDGAKKGKVMKELLMMKGAKTLVDVATKVQAGETVLLVTDYAKTDIAQAVAAVACDRGAEVMIMCMKPRKRAGEEPPAAVAAAMKNADVVIVPVSYSITHTHAVKNAAAAGARIIVMTDFTPEVMMHGGIEADFDQIKPTCIAVAKALETAEEIHITSPGGTDLRFNTKGRRGNALYCVVEKGQFSTIPTIEANTTPIEGTAEGIIVCDASIPYLGIGLVDEPVICKVEGGFITEIKGGRAAEILRKDLASHADKNSYNIAELGIGLNPKCRMCGIMLEDEGVLGTCHIGIGTSLTLGGVTKAPCHYDLIMWHPTIVADGKVIFDKDHPTL</sequence>
<organism evidence="2 3">
    <name type="scientific">Parasutterella excrementihominis YIT 11859</name>
    <dbReference type="NCBI Taxonomy" id="762966"/>
    <lineage>
        <taxon>Bacteria</taxon>
        <taxon>Pseudomonadati</taxon>
        <taxon>Pseudomonadota</taxon>
        <taxon>Betaproteobacteria</taxon>
        <taxon>Burkholderiales</taxon>
        <taxon>Sutterellaceae</taxon>
        <taxon>Parasutterella</taxon>
    </lineage>
</organism>
<keyword evidence="3" id="KW-1185">Reference proteome</keyword>
<keyword evidence="1" id="KW-0479">Metal-binding</keyword>
<reference evidence="2 3" key="1">
    <citation type="submission" date="2011-02" db="EMBL/GenBank/DDBJ databases">
        <authorList>
            <person name="Weinstock G."/>
            <person name="Sodergren E."/>
            <person name="Clifton S."/>
            <person name="Fulton L."/>
            <person name="Fulton B."/>
            <person name="Courtney L."/>
            <person name="Fronick C."/>
            <person name="Harrison M."/>
            <person name="Strong C."/>
            <person name="Farmer C."/>
            <person name="Delahaunty K."/>
            <person name="Markovic C."/>
            <person name="Hall O."/>
            <person name="Minx P."/>
            <person name="Tomlinson C."/>
            <person name="Mitreva M."/>
            <person name="Hou S."/>
            <person name="Chen J."/>
            <person name="Wollam A."/>
            <person name="Pepin K.H."/>
            <person name="Johnson M."/>
            <person name="Bhonagiri V."/>
            <person name="Zhang X."/>
            <person name="Suruliraj S."/>
            <person name="Warren W."/>
            <person name="Chinwalla A."/>
            <person name="Mardis E.R."/>
            <person name="Wilson R.K."/>
        </authorList>
    </citation>
    <scope>NUCLEOTIDE SEQUENCE [LARGE SCALE GENOMIC DNA]</scope>
    <source>
        <strain evidence="2 3">YIT 11859</strain>
    </source>
</reference>
<evidence type="ECO:0000313" key="2">
    <source>
        <dbReference type="EMBL" id="EGG56193.1"/>
    </source>
</evidence>
<dbReference type="PANTHER" id="PTHR34448:SF1">
    <property type="entry name" value="BLL6088 PROTEIN"/>
    <property type="match status" value="1"/>
</dbReference>
<dbReference type="EMBL" id="AFBP01000018">
    <property type="protein sequence ID" value="EGG56193.1"/>
    <property type="molecule type" value="Genomic_DNA"/>
</dbReference>
<dbReference type="GO" id="GO:0006508">
    <property type="term" value="P:proteolysis"/>
    <property type="evidence" value="ECO:0007669"/>
    <property type="project" value="InterPro"/>
</dbReference>
<dbReference type="SUPFAM" id="SSF144052">
    <property type="entry name" value="Thermophilic metalloprotease-like"/>
    <property type="match status" value="1"/>
</dbReference>
<dbReference type="GO" id="GO:0046872">
    <property type="term" value="F:metal ion binding"/>
    <property type="evidence" value="ECO:0007669"/>
    <property type="project" value="UniProtKB-KW"/>
</dbReference>
<dbReference type="GO" id="GO:0004177">
    <property type="term" value="F:aminopeptidase activity"/>
    <property type="evidence" value="ECO:0007669"/>
    <property type="project" value="InterPro"/>
</dbReference>
<comment type="caution">
    <text evidence="2">The sequence shown here is derived from an EMBL/GenBank/DDBJ whole genome shotgun (WGS) entry which is preliminary data.</text>
</comment>
<dbReference type="eggNOG" id="COG2309">
    <property type="taxonomic scope" value="Bacteria"/>
</dbReference>
<evidence type="ECO:0000256" key="1">
    <source>
        <dbReference type="ARBA" id="ARBA00022723"/>
    </source>
</evidence>
<dbReference type="AlphaFoldDB" id="F3QIX0"/>
<evidence type="ECO:0000313" key="3">
    <source>
        <dbReference type="Proteomes" id="UP000005156"/>
    </source>
</evidence>
<dbReference type="Proteomes" id="UP000005156">
    <property type="component" value="Unassembled WGS sequence"/>
</dbReference>
<dbReference type="InterPro" id="IPR052170">
    <property type="entry name" value="M29_Exopeptidase"/>
</dbReference>
<dbReference type="HOGENOM" id="CLU_062630_0_0_4"/>
<dbReference type="PANTHER" id="PTHR34448">
    <property type="entry name" value="AMINOPEPTIDASE"/>
    <property type="match status" value="1"/>
</dbReference>
<dbReference type="Pfam" id="PF26233">
    <property type="entry name" value="NicX"/>
    <property type="match status" value="1"/>
</dbReference>
<dbReference type="InterPro" id="IPR058739">
    <property type="entry name" value="NicX"/>
</dbReference>
<name>F3QIX0_9BURK</name>